<dbReference type="SUPFAM" id="SSF54928">
    <property type="entry name" value="RNA-binding domain, RBD"/>
    <property type="match status" value="2"/>
</dbReference>
<feature type="compositionally biased region" description="Basic and acidic residues" evidence="2">
    <location>
        <begin position="181"/>
        <end position="196"/>
    </location>
</feature>
<evidence type="ECO:0000313" key="5">
    <source>
        <dbReference type="Proteomes" id="UP001165060"/>
    </source>
</evidence>
<evidence type="ECO:0000256" key="1">
    <source>
        <dbReference type="PROSITE-ProRule" id="PRU00176"/>
    </source>
</evidence>
<dbReference type="PANTHER" id="PTHR23147">
    <property type="entry name" value="SERINE/ARGININE RICH SPLICING FACTOR"/>
    <property type="match status" value="1"/>
</dbReference>
<evidence type="ECO:0000313" key="4">
    <source>
        <dbReference type="EMBL" id="GMI27205.1"/>
    </source>
</evidence>
<dbReference type="SMART" id="SM00360">
    <property type="entry name" value="RRM"/>
    <property type="match status" value="2"/>
</dbReference>
<dbReference type="InterPro" id="IPR000504">
    <property type="entry name" value="RRM_dom"/>
</dbReference>
<sequence>MSDQPMEVPSDSSSEPVSVFVGGFGKDNATVPQLEELFEDHNLPVAKVDIKRGFAFVYVSPGPALAATIPKMNGTVTLPSGGTQFLRIELAAGGRSGGASSAPGRANIPPSATLFVVNFDVEGTTRENLKELFEPFGELRRVDIQKNYAFVEFTTVDAAVAARDGTNGGKLNQNTLSVEYSEPKPPRPRGADERRGPPPPGGG</sequence>
<reference evidence="4 5" key="1">
    <citation type="journal article" date="2023" name="Commun. Biol.">
        <title>Genome analysis of Parmales, the sister group of diatoms, reveals the evolutionary specialization of diatoms from phago-mixotrophs to photoautotrophs.</title>
        <authorList>
            <person name="Ban H."/>
            <person name="Sato S."/>
            <person name="Yoshikawa S."/>
            <person name="Yamada K."/>
            <person name="Nakamura Y."/>
            <person name="Ichinomiya M."/>
            <person name="Sato N."/>
            <person name="Blanc-Mathieu R."/>
            <person name="Endo H."/>
            <person name="Kuwata A."/>
            <person name="Ogata H."/>
        </authorList>
    </citation>
    <scope>NUCLEOTIDE SEQUENCE [LARGE SCALE GENOMIC DNA]</scope>
</reference>
<proteinExistence type="predicted"/>
<dbReference type="InterPro" id="IPR012677">
    <property type="entry name" value="Nucleotide-bd_a/b_plait_sf"/>
</dbReference>
<dbReference type="Pfam" id="PF00076">
    <property type="entry name" value="RRM_1"/>
    <property type="match status" value="1"/>
</dbReference>
<feature type="region of interest" description="Disordered" evidence="2">
    <location>
        <begin position="164"/>
        <end position="203"/>
    </location>
</feature>
<dbReference type="Proteomes" id="UP001165060">
    <property type="component" value="Unassembled WGS sequence"/>
</dbReference>
<keyword evidence="1" id="KW-0694">RNA-binding</keyword>
<evidence type="ECO:0000259" key="3">
    <source>
        <dbReference type="PROSITE" id="PS50102"/>
    </source>
</evidence>
<dbReference type="EMBL" id="BRYB01004196">
    <property type="protein sequence ID" value="GMI27205.1"/>
    <property type="molecule type" value="Genomic_DNA"/>
</dbReference>
<protein>
    <recommendedName>
        <fullName evidence="3">RRM domain-containing protein</fullName>
    </recommendedName>
</protein>
<evidence type="ECO:0000256" key="2">
    <source>
        <dbReference type="SAM" id="MobiDB-lite"/>
    </source>
</evidence>
<dbReference type="InterPro" id="IPR035979">
    <property type="entry name" value="RBD_domain_sf"/>
</dbReference>
<feature type="non-terminal residue" evidence="4">
    <location>
        <position position="203"/>
    </location>
</feature>
<name>A0ABQ6MJV4_9STRA</name>
<organism evidence="4 5">
    <name type="scientific">Tetraparma gracilis</name>
    <dbReference type="NCBI Taxonomy" id="2962635"/>
    <lineage>
        <taxon>Eukaryota</taxon>
        <taxon>Sar</taxon>
        <taxon>Stramenopiles</taxon>
        <taxon>Ochrophyta</taxon>
        <taxon>Bolidophyceae</taxon>
        <taxon>Parmales</taxon>
        <taxon>Triparmaceae</taxon>
        <taxon>Tetraparma</taxon>
    </lineage>
</organism>
<accession>A0ABQ6MJV4</accession>
<dbReference type="PROSITE" id="PS50102">
    <property type="entry name" value="RRM"/>
    <property type="match status" value="2"/>
</dbReference>
<keyword evidence="5" id="KW-1185">Reference proteome</keyword>
<gene>
    <name evidence="4" type="ORF">TeGR_g1208</name>
</gene>
<feature type="compositionally biased region" description="Polar residues" evidence="2">
    <location>
        <begin position="169"/>
        <end position="178"/>
    </location>
</feature>
<comment type="caution">
    <text evidence="4">The sequence shown here is derived from an EMBL/GenBank/DDBJ whole genome shotgun (WGS) entry which is preliminary data.</text>
</comment>
<dbReference type="InterPro" id="IPR050907">
    <property type="entry name" value="SRSF"/>
</dbReference>
<dbReference type="Gene3D" id="3.30.70.330">
    <property type="match status" value="2"/>
</dbReference>
<feature type="domain" description="RRM" evidence="3">
    <location>
        <begin position="112"/>
        <end position="183"/>
    </location>
</feature>
<feature type="domain" description="RRM" evidence="3">
    <location>
        <begin position="17"/>
        <end position="93"/>
    </location>
</feature>